<dbReference type="InterPro" id="IPR011079">
    <property type="entry name" value="Ala_racemase_C"/>
</dbReference>
<dbReference type="EMBL" id="CP003924">
    <property type="protein sequence ID" value="AGS34058.1"/>
    <property type="molecule type" value="Genomic_DNA"/>
</dbReference>
<gene>
    <name evidence="8" type="primary">alr</name>
    <name evidence="8" type="ORF">B841_02875</name>
</gene>
<dbReference type="Gene3D" id="3.20.20.10">
    <property type="entry name" value="Alanine racemase"/>
    <property type="match status" value="1"/>
</dbReference>
<name>S5TH97_9CORY</name>
<feature type="domain" description="Alanine racemase C-terminal" evidence="7">
    <location>
        <begin position="232"/>
        <end position="358"/>
    </location>
</feature>
<protein>
    <recommendedName>
        <fullName evidence="4">Alanine racemase</fullName>
        <ecNumber evidence="4">5.1.1.1</ecNumber>
    </recommendedName>
</protein>
<evidence type="ECO:0000256" key="2">
    <source>
        <dbReference type="ARBA" id="ARBA00022898"/>
    </source>
</evidence>
<dbReference type="UniPathway" id="UPA00042">
    <property type="reaction ID" value="UER00497"/>
</dbReference>
<evidence type="ECO:0000256" key="6">
    <source>
        <dbReference type="PIRSR" id="PIRSR600821-52"/>
    </source>
</evidence>
<comment type="pathway">
    <text evidence="4">Amino-acid biosynthesis; D-alanine biosynthesis; D-alanine from L-alanine: step 1/1.</text>
</comment>
<dbReference type="PANTHER" id="PTHR30511">
    <property type="entry name" value="ALANINE RACEMASE"/>
    <property type="match status" value="1"/>
</dbReference>
<keyword evidence="2 4" id="KW-0663">Pyridoxal phosphate</keyword>
<dbReference type="STRING" id="1224163.B841_02875"/>
<comment type="function">
    <text evidence="4">Catalyzes the interconversion of L-alanine and D-alanine. May also act on other amino acids.</text>
</comment>
<organism evidence="8 9">
    <name type="scientific">Corynebacterium maris DSM 45190</name>
    <dbReference type="NCBI Taxonomy" id="1224163"/>
    <lineage>
        <taxon>Bacteria</taxon>
        <taxon>Bacillati</taxon>
        <taxon>Actinomycetota</taxon>
        <taxon>Actinomycetes</taxon>
        <taxon>Mycobacteriales</taxon>
        <taxon>Corynebacteriaceae</taxon>
        <taxon>Corynebacterium</taxon>
    </lineage>
</organism>
<comment type="catalytic activity">
    <reaction evidence="4">
        <text>L-alanine = D-alanine</text>
        <dbReference type="Rhea" id="RHEA:20249"/>
        <dbReference type="ChEBI" id="CHEBI:57416"/>
        <dbReference type="ChEBI" id="CHEBI:57972"/>
        <dbReference type="EC" id="5.1.1.1"/>
    </reaction>
</comment>
<dbReference type="FunFam" id="3.20.20.10:FF:000002">
    <property type="entry name" value="Alanine racemase"/>
    <property type="match status" value="1"/>
</dbReference>
<dbReference type="KEGG" id="cmd:B841_02875"/>
<comment type="similarity">
    <text evidence="4">Belongs to the alanine racemase family.</text>
</comment>
<dbReference type="GO" id="GO:0005829">
    <property type="term" value="C:cytosol"/>
    <property type="evidence" value="ECO:0007669"/>
    <property type="project" value="TreeGrafter"/>
</dbReference>
<evidence type="ECO:0000256" key="4">
    <source>
        <dbReference type="HAMAP-Rule" id="MF_01201"/>
    </source>
</evidence>
<dbReference type="SMART" id="SM01005">
    <property type="entry name" value="Ala_racemase_C"/>
    <property type="match status" value="1"/>
</dbReference>
<sequence length="361" mass="38475">MNLLRTRIDLDAIAHNTRLVKDLVAPAELMAVVKADAYGHGADRVAKVMADNGADRFGVATIAEAVALTEHTELPVLAWIWSADEDLAEPLSRGVELGVPSLTHARALVDAAIPARVAVMADTGMHRSGIDEAHWEEAFTLLRDAEHLTVTGVFSHLACADEPQDPFTDAQAEVFRRAVALGRGLGLDLPINHLTNSPATLTRPDLYFDQVRPGLILYGLDPLPGDHGLTPAMTWAGDVVVVKPIKAGEGTSYSLTWRAEQDGYLAVIPCGYADGLPRRVQGALEVGIGGKLYPQVGRVCMDQIIVDLGENPYGVAQGDEAVLFGPGGMSAAELADMLGTINYEVACLPKGRTVRTYEGGL</sequence>
<dbReference type="PATRIC" id="fig|1224163.3.peg.577"/>
<dbReference type="NCBIfam" id="TIGR00492">
    <property type="entry name" value="alr"/>
    <property type="match status" value="1"/>
</dbReference>
<dbReference type="InterPro" id="IPR020622">
    <property type="entry name" value="Ala_racemase_pyridoxalP-BS"/>
</dbReference>
<feature type="active site" description="Proton acceptor; specific for D-alanine" evidence="4">
    <location>
        <position position="34"/>
    </location>
</feature>
<dbReference type="GO" id="GO:0030170">
    <property type="term" value="F:pyridoxal phosphate binding"/>
    <property type="evidence" value="ECO:0007669"/>
    <property type="project" value="UniProtKB-UniRule"/>
</dbReference>
<evidence type="ECO:0000256" key="3">
    <source>
        <dbReference type="ARBA" id="ARBA00023235"/>
    </source>
</evidence>
<dbReference type="OrthoDB" id="9813814at2"/>
<dbReference type="EC" id="5.1.1.1" evidence="4"/>
<comment type="cofactor">
    <cofactor evidence="1 4 5">
        <name>pyridoxal 5'-phosphate</name>
        <dbReference type="ChEBI" id="CHEBI:597326"/>
    </cofactor>
</comment>
<dbReference type="AlphaFoldDB" id="S5TH97"/>
<dbReference type="GO" id="GO:0008784">
    <property type="term" value="F:alanine racemase activity"/>
    <property type="evidence" value="ECO:0007669"/>
    <property type="project" value="UniProtKB-UniRule"/>
</dbReference>
<proteinExistence type="inferred from homology"/>
<dbReference type="GO" id="GO:0009252">
    <property type="term" value="P:peptidoglycan biosynthetic process"/>
    <property type="evidence" value="ECO:0007669"/>
    <property type="project" value="TreeGrafter"/>
</dbReference>
<dbReference type="InterPro" id="IPR009006">
    <property type="entry name" value="Ala_racemase/Decarboxylase_C"/>
</dbReference>
<dbReference type="SUPFAM" id="SSF50621">
    <property type="entry name" value="Alanine racemase C-terminal domain-like"/>
    <property type="match status" value="1"/>
</dbReference>
<dbReference type="PANTHER" id="PTHR30511:SF0">
    <property type="entry name" value="ALANINE RACEMASE, CATABOLIC-RELATED"/>
    <property type="match status" value="1"/>
</dbReference>
<evidence type="ECO:0000313" key="8">
    <source>
        <dbReference type="EMBL" id="AGS34058.1"/>
    </source>
</evidence>
<feature type="active site" description="Proton acceptor; specific for L-alanine" evidence="4">
    <location>
        <position position="253"/>
    </location>
</feature>
<reference evidence="8 9" key="1">
    <citation type="submission" date="2012-11" db="EMBL/GenBank/DDBJ databases">
        <title>The complete genome sequence of Corynebacterium maris Coryn-1 (=DSM 45190).</title>
        <authorList>
            <person name="Schaffert L."/>
            <person name="Albersmeier A."/>
            <person name="Kalinowski J."/>
            <person name="Ruckert C."/>
        </authorList>
    </citation>
    <scope>NUCLEOTIDE SEQUENCE [LARGE SCALE GENOMIC DNA]</scope>
    <source>
        <strain evidence="9">Coryn-1</strain>
    </source>
</reference>
<evidence type="ECO:0000313" key="9">
    <source>
        <dbReference type="Proteomes" id="UP000015388"/>
    </source>
</evidence>
<feature type="binding site" evidence="4 6">
    <location>
        <position position="301"/>
    </location>
    <ligand>
        <name>substrate</name>
    </ligand>
</feature>
<dbReference type="HOGENOM" id="CLU_028393_0_0_11"/>
<dbReference type="HAMAP" id="MF_01201">
    <property type="entry name" value="Ala_racemase"/>
    <property type="match status" value="1"/>
</dbReference>
<feature type="binding site" evidence="4 6">
    <location>
        <position position="127"/>
    </location>
    <ligand>
        <name>substrate</name>
    </ligand>
</feature>
<dbReference type="Pfam" id="PF00842">
    <property type="entry name" value="Ala_racemase_C"/>
    <property type="match status" value="1"/>
</dbReference>
<dbReference type="PROSITE" id="PS00395">
    <property type="entry name" value="ALANINE_RACEMASE"/>
    <property type="match status" value="1"/>
</dbReference>
<dbReference type="GO" id="GO:0030632">
    <property type="term" value="P:D-alanine biosynthetic process"/>
    <property type="evidence" value="ECO:0007669"/>
    <property type="project" value="UniProtKB-UniRule"/>
</dbReference>
<dbReference type="InterPro" id="IPR000821">
    <property type="entry name" value="Ala_racemase"/>
</dbReference>
<dbReference type="Proteomes" id="UP000015388">
    <property type="component" value="Chromosome"/>
</dbReference>
<dbReference type="CDD" id="cd00430">
    <property type="entry name" value="PLPDE_III_AR"/>
    <property type="match status" value="1"/>
</dbReference>
<dbReference type="PRINTS" id="PR00992">
    <property type="entry name" value="ALARACEMASE"/>
</dbReference>
<dbReference type="Gene3D" id="2.40.37.10">
    <property type="entry name" value="Lyase, Ornithine Decarboxylase, Chain A, domain 1"/>
    <property type="match status" value="1"/>
</dbReference>
<dbReference type="eggNOG" id="COG0787">
    <property type="taxonomic scope" value="Bacteria"/>
</dbReference>
<accession>S5TH97</accession>
<dbReference type="InterPro" id="IPR001608">
    <property type="entry name" value="Ala_racemase_N"/>
</dbReference>
<keyword evidence="9" id="KW-1185">Reference proteome</keyword>
<feature type="modified residue" description="N6-(pyridoxal phosphate)lysine" evidence="4 5">
    <location>
        <position position="34"/>
    </location>
</feature>
<evidence type="ECO:0000256" key="1">
    <source>
        <dbReference type="ARBA" id="ARBA00001933"/>
    </source>
</evidence>
<dbReference type="Pfam" id="PF01168">
    <property type="entry name" value="Ala_racemase_N"/>
    <property type="match status" value="1"/>
</dbReference>
<evidence type="ECO:0000256" key="5">
    <source>
        <dbReference type="PIRSR" id="PIRSR600821-50"/>
    </source>
</evidence>
<dbReference type="SUPFAM" id="SSF51419">
    <property type="entry name" value="PLP-binding barrel"/>
    <property type="match status" value="1"/>
</dbReference>
<dbReference type="RefSeq" id="WP_020933991.1">
    <property type="nucleotide sequence ID" value="NC_021915.1"/>
</dbReference>
<keyword evidence="3 4" id="KW-0413">Isomerase</keyword>
<dbReference type="InterPro" id="IPR029066">
    <property type="entry name" value="PLP-binding_barrel"/>
</dbReference>
<evidence type="ECO:0000259" key="7">
    <source>
        <dbReference type="SMART" id="SM01005"/>
    </source>
</evidence>